<dbReference type="PANTHER" id="PTHR43763:SF6">
    <property type="entry name" value="XAA-PRO AMINOPEPTIDASE 1"/>
    <property type="match status" value="1"/>
</dbReference>
<proteinExistence type="predicted"/>
<name>A0A3P6QZN5_DIBLA</name>
<dbReference type="InterPro" id="IPR050422">
    <property type="entry name" value="X-Pro_aminopeptidase_P"/>
</dbReference>
<dbReference type="Pfam" id="PF00557">
    <property type="entry name" value="Peptidase_M24"/>
    <property type="match status" value="1"/>
</dbReference>
<dbReference type="Proteomes" id="UP000281553">
    <property type="component" value="Unassembled WGS sequence"/>
</dbReference>
<evidence type="ECO:0000313" key="2">
    <source>
        <dbReference type="EMBL" id="VDK48293.1"/>
    </source>
</evidence>
<keyword evidence="3" id="KW-1185">Reference proteome</keyword>
<protein>
    <recommendedName>
        <fullName evidence="1">Peptidase M24 domain-containing protein</fullName>
    </recommendedName>
</protein>
<dbReference type="InterPro" id="IPR000994">
    <property type="entry name" value="Pept_M24"/>
</dbReference>
<dbReference type="AlphaFoldDB" id="A0A3P6QZN5"/>
<organism evidence="2 3">
    <name type="scientific">Dibothriocephalus latus</name>
    <name type="common">Fish tapeworm</name>
    <name type="synonym">Diphyllobothrium latum</name>
    <dbReference type="NCBI Taxonomy" id="60516"/>
    <lineage>
        <taxon>Eukaryota</taxon>
        <taxon>Metazoa</taxon>
        <taxon>Spiralia</taxon>
        <taxon>Lophotrochozoa</taxon>
        <taxon>Platyhelminthes</taxon>
        <taxon>Cestoda</taxon>
        <taxon>Eucestoda</taxon>
        <taxon>Diphyllobothriidea</taxon>
        <taxon>Diphyllobothriidae</taxon>
        <taxon>Dibothriocephalus</taxon>
    </lineage>
</organism>
<reference evidence="2 3" key="1">
    <citation type="submission" date="2018-11" db="EMBL/GenBank/DDBJ databases">
        <authorList>
            <consortium name="Pathogen Informatics"/>
        </authorList>
    </citation>
    <scope>NUCLEOTIDE SEQUENCE [LARGE SCALE GENOMIC DNA]</scope>
</reference>
<dbReference type="EMBL" id="UYRU01012641">
    <property type="protein sequence ID" value="VDK48293.1"/>
    <property type="molecule type" value="Genomic_DNA"/>
</dbReference>
<accession>A0A3P6QZN5</accession>
<dbReference type="Gene3D" id="3.90.230.10">
    <property type="entry name" value="Creatinase/methionine aminopeptidase superfamily"/>
    <property type="match status" value="1"/>
</dbReference>
<dbReference type="SUPFAM" id="SSF55920">
    <property type="entry name" value="Creatinase/aminopeptidase"/>
    <property type="match status" value="1"/>
</dbReference>
<evidence type="ECO:0000259" key="1">
    <source>
        <dbReference type="Pfam" id="PF00557"/>
    </source>
</evidence>
<gene>
    <name evidence="2" type="ORF">DILT_LOCUS1647</name>
</gene>
<sequence>MYLVDSGGQYNTGTTDVTRTVHVGTPTAEQREDFTHVLKAHIGLATVVGFMFHRLSSTERQLVLLLVT</sequence>
<feature type="domain" description="Peptidase M24" evidence="1">
    <location>
        <begin position="1"/>
        <end position="44"/>
    </location>
</feature>
<dbReference type="PANTHER" id="PTHR43763">
    <property type="entry name" value="XAA-PRO AMINOPEPTIDASE 1"/>
    <property type="match status" value="1"/>
</dbReference>
<dbReference type="InterPro" id="IPR036005">
    <property type="entry name" value="Creatinase/aminopeptidase-like"/>
</dbReference>
<evidence type="ECO:0000313" key="3">
    <source>
        <dbReference type="Proteomes" id="UP000281553"/>
    </source>
</evidence>
<dbReference type="OrthoDB" id="9995434at2759"/>